<proteinExistence type="predicted"/>
<sequence>MPITQKQANDIYEIIKAYNEMFAKYYYNYKYRVEVKGSKPQNNTLKIYWGKEHFMHLCGIEQYATHPNVSKIESQFSNANQFYEDALEQKLNLGACEVKISPSVEDKVETKLTLLKKQLKRLRTDIKKLRLDGQSLEFPGIAKQSNMVILFKYSGQSNLVPTSVRDSRSKKDYIEYNPKGFVKKLEVFDDQGNLVFEEKNPIPGIKKKSKKRYKKEKKKRLNNRK</sequence>
<feature type="compositionally biased region" description="Basic residues" evidence="2">
    <location>
        <begin position="205"/>
        <end position="225"/>
    </location>
</feature>
<accession>A0AAX1Y905</accession>
<protein>
    <recommendedName>
        <fullName evidence="3">Phage-Barnase-EndoU-ColicinE5/D-RelE like nuclease 4 domain-containing protein</fullName>
    </recommendedName>
</protein>
<feature type="coiled-coil region" evidence="1">
    <location>
        <begin position="105"/>
        <end position="132"/>
    </location>
</feature>
<dbReference type="EMBL" id="RJNF01000041">
    <property type="protein sequence ID" value="RSI53656.1"/>
    <property type="molecule type" value="Genomic_DNA"/>
</dbReference>
<dbReference type="AlphaFoldDB" id="A0AAX1Y905"/>
<evidence type="ECO:0000313" key="4">
    <source>
        <dbReference type="EMBL" id="RSI53656.1"/>
    </source>
</evidence>
<organism evidence="4 5">
    <name type="scientific">Streptococcus salivarius</name>
    <dbReference type="NCBI Taxonomy" id="1304"/>
    <lineage>
        <taxon>Bacteria</taxon>
        <taxon>Bacillati</taxon>
        <taxon>Bacillota</taxon>
        <taxon>Bacilli</taxon>
        <taxon>Lactobacillales</taxon>
        <taxon>Streptococcaceae</taxon>
        <taxon>Streptococcus</taxon>
    </lineage>
</organism>
<feature type="region of interest" description="Disordered" evidence="2">
    <location>
        <begin position="201"/>
        <end position="225"/>
    </location>
</feature>
<dbReference type="Proteomes" id="UP000273998">
    <property type="component" value="Unassembled WGS sequence"/>
</dbReference>
<keyword evidence="1" id="KW-0175">Coiled coil</keyword>
<comment type="caution">
    <text evidence="4">The sequence shown here is derived from an EMBL/GenBank/DDBJ whole genome shotgun (WGS) entry which is preliminary data.</text>
</comment>
<evidence type="ECO:0000256" key="2">
    <source>
        <dbReference type="SAM" id="MobiDB-lite"/>
    </source>
</evidence>
<dbReference type="RefSeq" id="WP_125411977.1">
    <property type="nucleotide sequence ID" value="NZ_JALDUD010000014.1"/>
</dbReference>
<dbReference type="InterPro" id="IPR041420">
    <property type="entry name" value="PBECR4"/>
</dbReference>
<evidence type="ECO:0000313" key="5">
    <source>
        <dbReference type="Proteomes" id="UP000273998"/>
    </source>
</evidence>
<evidence type="ECO:0000256" key="1">
    <source>
        <dbReference type="SAM" id="Coils"/>
    </source>
</evidence>
<name>A0AAX1Y905_STRSL</name>
<reference evidence="4 5" key="1">
    <citation type="submission" date="2018-11" db="EMBL/GenBank/DDBJ databases">
        <title>Species Designations Belie Phenotypic and Genotypic Heterogeneity in Oral Streptococci.</title>
        <authorList>
            <person name="Velsko I."/>
        </authorList>
    </citation>
    <scope>NUCLEOTIDE SEQUENCE [LARGE SCALE GENOMIC DNA]</scope>
    <source>
        <strain evidence="4 5">BCC42</strain>
    </source>
</reference>
<gene>
    <name evidence="4" type="ORF">D8867_10220</name>
</gene>
<dbReference type="Pfam" id="PF18813">
    <property type="entry name" value="PBECR4"/>
    <property type="match status" value="1"/>
</dbReference>
<feature type="domain" description="Phage-Barnase-EndoU-ColicinE5/D-RelE like nuclease 4" evidence="3">
    <location>
        <begin position="11"/>
        <end position="215"/>
    </location>
</feature>
<evidence type="ECO:0000259" key="3">
    <source>
        <dbReference type="Pfam" id="PF18813"/>
    </source>
</evidence>